<evidence type="ECO:0000256" key="8">
    <source>
        <dbReference type="RuleBase" id="RU361183"/>
    </source>
</evidence>
<keyword evidence="5 7" id="KW-0482">Metalloprotease</keyword>
<evidence type="ECO:0000256" key="2">
    <source>
        <dbReference type="ARBA" id="ARBA00022723"/>
    </source>
</evidence>
<name>A0A0N4ZGW2_PARTI</name>
<dbReference type="InterPro" id="IPR000742">
    <property type="entry name" value="EGF"/>
</dbReference>
<dbReference type="PANTHER" id="PTHR10127:SF780">
    <property type="entry name" value="METALLOENDOPEPTIDASE"/>
    <property type="match status" value="1"/>
</dbReference>
<evidence type="ECO:0000313" key="11">
    <source>
        <dbReference type="WBParaSite" id="PTRK_0000710800.1"/>
    </source>
</evidence>
<dbReference type="Gene3D" id="3.40.390.10">
    <property type="entry name" value="Collagenase (Catalytic Domain)"/>
    <property type="match status" value="1"/>
</dbReference>
<feature type="binding site" evidence="7">
    <location>
        <position position="154"/>
    </location>
    <ligand>
        <name>Zn(2+)</name>
        <dbReference type="ChEBI" id="CHEBI:29105"/>
        <note>catalytic</note>
    </ligand>
</feature>
<dbReference type="WBParaSite" id="PTRK_0000710800.1">
    <property type="protein sequence ID" value="PTRK_0000710800.1"/>
    <property type="gene ID" value="PTRK_0000710800"/>
</dbReference>
<feature type="binding site" evidence="7">
    <location>
        <position position="158"/>
    </location>
    <ligand>
        <name>Zn(2+)</name>
        <dbReference type="ChEBI" id="CHEBI:29105"/>
        <note>catalytic</note>
    </ligand>
</feature>
<keyword evidence="4 7" id="KW-0862">Zinc</keyword>
<evidence type="ECO:0000256" key="4">
    <source>
        <dbReference type="ARBA" id="ARBA00022833"/>
    </source>
</evidence>
<feature type="signal peptide" evidence="8">
    <location>
        <begin position="1"/>
        <end position="19"/>
    </location>
</feature>
<evidence type="ECO:0000256" key="5">
    <source>
        <dbReference type="ARBA" id="ARBA00023049"/>
    </source>
</evidence>
<dbReference type="GO" id="GO:0004222">
    <property type="term" value="F:metalloendopeptidase activity"/>
    <property type="evidence" value="ECO:0007669"/>
    <property type="project" value="UniProtKB-UniRule"/>
</dbReference>
<dbReference type="SUPFAM" id="SSF55486">
    <property type="entry name" value="Metalloproteases ('zincins'), catalytic domain"/>
    <property type="match status" value="1"/>
</dbReference>
<protein>
    <recommendedName>
        <fullName evidence="8">Metalloendopeptidase</fullName>
        <ecNumber evidence="8">3.4.24.-</ecNumber>
    </recommendedName>
</protein>
<keyword evidence="8" id="KW-0732">Signal</keyword>
<evidence type="ECO:0000256" key="3">
    <source>
        <dbReference type="ARBA" id="ARBA00022801"/>
    </source>
</evidence>
<evidence type="ECO:0000259" key="9">
    <source>
        <dbReference type="PROSITE" id="PS51864"/>
    </source>
</evidence>
<feature type="active site" evidence="7">
    <location>
        <position position="155"/>
    </location>
</feature>
<dbReference type="AlphaFoldDB" id="A0A0N4ZGW2"/>
<feature type="binding site" evidence="7">
    <location>
        <position position="164"/>
    </location>
    <ligand>
        <name>Zn(2+)</name>
        <dbReference type="ChEBI" id="CHEBI:29105"/>
        <note>catalytic</note>
    </ligand>
</feature>
<keyword evidence="2 7" id="KW-0479">Metal-binding</keyword>
<dbReference type="GO" id="GO:0008270">
    <property type="term" value="F:zinc ion binding"/>
    <property type="evidence" value="ECO:0007669"/>
    <property type="project" value="UniProtKB-UniRule"/>
</dbReference>
<dbReference type="GO" id="GO:0006508">
    <property type="term" value="P:proteolysis"/>
    <property type="evidence" value="ECO:0007669"/>
    <property type="project" value="UniProtKB-KW"/>
</dbReference>
<dbReference type="PANTHER" id="PTHR10127">
    <property type="entry name" value="DISCOIDIN, CUB, EGF, LAMININ , AND ZINC METALLOPROTEASE DOMAIN CONTAINING"/>
    <property type="match status" value="1"/>
</dbReference>
<comment type="cofactor">
    <cofactor evidence="7 8">
        <name>Zn(2+)</name>
        <dbReference type="ChEBI" id="CHEBI:29105"/>
    </cofactor>
    <text evidence="7 8">Binds 1 zinc ion per subunit.</text>
</comment>
<dbReference type="EC" id="3.4.24.-" evidence="8"/>
<feature type="domain" description="Peptidase M12A" evidence="9">
    <location>
        <begin position="57"/>
        <end position="274"/>
    </location>
</feature>
<dbReference type="InterPro" id="IPR006026">
    <property type="entry name" value="Peptidase_Metallo"/>
</dbReference>
<reference evidence="11" key="1">
    <citation type="submission" date="2017-02" db="UniProtKB">
        <authorList>
            <consortium name="WormBaseParasite"/>
        </authorList>
    </citation>
    <scope>IDENTIFICATION</scope>
</reference>
<keyword evidence="3 7" id="KW-0378">Hydrolase</keyword>
<dbReference type="PROSITE" id="PS01186">
    <property type="entry name" value="EGF_2"/>
    <property type="match status" value="1"/>
</dbReference>
<keyword evidence="1 7" id="KW-0645">Protease</keyword>
<dbReference type="SMART" id="SM00235">
    <property type="entry name" value="ZnMc"/>
    <property type="match status" value="1"/>
</dbReference>
<keyword evidence="10" id="KW-1185">Reference proteome</keyword>
<proteinExistence type="predicted"/>
<organism evidence="10 11">
    <name type="scientific">Parastrongyloides trichosuri</name>
    <name type="common">Possum-specific nematode worm</name>
    <dbReference type="NCBI Taxonomy" id="131310"/>
    <lineage>
        <taxon>Eukaryota</taxon>
        <taxon>Metazoa</taxon>
        <taxon>Ecdysozoa</taxon>
        <taxon>Nematoda</taxon>
        <taxon>Chromadorea</taxon>
        <taxon>Rhabditida</taxon>
        <taxon>Tylenchina</taxon>
        <taxon>Panagrolaimomorpha</taxon>
        <taxon>Strongyloidoidea</taxon>
        <taxon>Strongyloididae</taxon>
        <taxon>Parastrongyloides</taxon>
    </lineage>
</organism>
<dbReference type="Proteomes" id="UP000038045">
    <property type="component" value="Unplaced"/>
</dbReference>
<dbReference type="PROSITE" id="PS51864">
    <property type="entry name" value="ASTACIN"/>
    <property type="match status" value="1"/>
</dbReference>
<dbReference type="Pfam" id="PF01400">
    <property type="entry name" value="Astacin"/>
    <property type="match status" value="1"/>
</dbReference>
<evidence type="ECO:0000313" key="10">
    <source>
        <dbReference type="Proteomes" id="UP000038045"/>
    </source>
</evidence>
<dbReference type="PRINTS" id="PR00480">
    <property type="entry name" value="ASTACIN"/>
</dbReference>
<evidence type="ECO:0000256" key="7">
    <source>
        <dbReference type="PROSITE-ProRule" id="PRU01211"/>
    </source>
</evidence>
<accession>A0A0N4ZGW2</accession>
<comment type="caution">
    <text evidence="7">Lacks conserved residue(s) required for the propagation of feature annotation.</text>
</comment>
<dbReference type="PROSITE" id="PS00022">
    <property type="entry name" value="EGF_1"/>
    <property type="match status" value="1"/>
</dbReference>
<keyword evidence="6" id="KW-1015">Disulfide bond</keyword>
<dbReference type="InterPro" id="IPR001506">
    <property type="entry name" value="Peptidase_M12A"/>
</dbReference>
<dbReference type="InterPro" id="IPR024079">
    <property type="entry name" value="MetalloPept_cat_dom_sf"/>
</dbReference>
<evidence type="ECO:0000256" key="6">
    <source>
        <dbReference type="ARBA" id="ARBA00023157"/>
    </source>
</evidence>
<evidence type="ECO:0000256" key="1">
    <source>
        <dbReference type="ARBA" id="ARBA00022670"/>
    </source>
</evidence>
<sequence length="475" mass="55163">MFKLLLFLIFNFVSTLTKANELEKFTEDDLTSESNRYVGNHTLGVFIPGNNTFKTAKAIYIKNSDWDFPIKYYISKDLSYSKARINIKNVIRAYEKLTCVTFEESSEPIVNGPGITFVYDSASCYSVLGKDPSNVPQEIHLLYMCAENFGNVAHEIGHALRLEHEHSRFDRDKYITIFENNLRDDDVARSDILDKNNDEFKTYSDIPYDYGSVMHYERFGYAKEGLYGVARAEGLETIKANNIDPYSWMMGQQNQISFSDAKHINYHYCDKKCKEFPKVECKNGGYRSYETCTRCICPRGYEGNYCERIKLIPGRCSDDTLVAIDKLTYLIAKGTLVAIDKLTYLIAKGAKSCNYLIKAKSDAYYIYLKFGYVHTTYLETCSQGNGLEIRHEKNKGTTGLCLCGRFYGLEIVSDSEEVYIEYHGRYPSNEFQLQFAQVFFMYTKPYLCWQKVCYEKKDNYYVKQDKNYRNYKIED</sequence>
<dbReference type="STRING" id="131310.A0A0N4ZGW2"/>
<feature type="chain" id="PRO_5005733279" description="Metalloendopeptidase" evidence="8">
    <location>
        <begin position="20"/>
        <end position="475"/>
    </location>
</feature>